<reference evidence="3 4" key="1">
    <citation type="submission" date="2020-04" db="EMBL/GenBank/DDBJ databases">
        <title>MicrobeNet Type strains.</title>
        <authorList>
            <person name="Nicholson A.C."/>
        </authorList>
    </citation>
    <scope>NUCLEOTIDE SEQUENCE [LARGE SCALE GENOMIC DNA]</scope>
    <source>
        <strain evidence="3 4">ATCC 23612</strain>
    </source>
</reference>
<gene>
    <name evidence="3" type="ORF">HGB44_22265</name>
</gene>
<feature type="domain" description="Conserved hypothetical protein CHP02679 N terminus" evidence="2">
    <location>
        <begin position="33"/>
        <end position="242"/>
    </location>
</feature>
<dbReference type="NCBIfam" id="TIGR02679">
    <property type="entry name" value="TIGR02679 family protein"/>
    <property type="match status" value="1"/>
</dbReference>
<evidence type="ECO:0000313" key="4">
    <source>
        <dbReference type="Proteomes" id="UP000553209"/>
    </source>
</evidence>
<protein>
    <submittedName>
        <fullName evidence="3">TIGR02679 family protein</fullName>
    </submittedName>
</protein>
<sequence>MSEDALDRFRDPRYERLLRSARRSLQTNDGSLDGYVGVSNPTDAEREAVIGITGRFPRHGTKSARVHLRELDAVVRDNTGLGITGLLETLGPKLRYGPRIEAQKRKARQEALTAAEGSPLHGSAAWYRTWLADLTRDGTLGTMVGQGTALWTLTRAARVLEAVEGRPDGAPPLLLPALAVDVTGDTKALNHGTTLSRLVLRALALRTGTERPDGSEERRSLWESCDVVLDDLASRVLVLNLSAHGEGLGEWLTGAARHGTPFHVTLHQLVHLPITVEAPVVYVCENPAVLRRAAGELGADSAPLLCTEGYPSAAFHRLASAIVDGGGELRYHGDFDWPGTVIAHQVVERHAARPWRMSARDYRAHVREESHPLKGDARPTPWDPGLAEAMREHGRAVYEETVADILLADLLPDTAG</sequence>
<dbReference type="RefSeq" id="WP_061081634.1">
    <property type="nucleotide sequence ID" value="NZ_JAAXPG010000023.1"/>
</dbReference>
<name>A0A7X6RRY6_9ACTN</name>
<feature type="domain" description="DUF2399" evidence="1">
    <location>
        <begin position="263"/>
        <end position="410"/>
    </location>
</feature>
<proteinExistence type="predicted"/>
<dbReference type="Proteomes" id="UP000553209">
    <property type="component" value="Unassembled WGS sequence"/>
</dbReference>
<accession>A0A7X6RRY6</accession>
<evidence type="ECO:0000259" key="2">
    <source>
        <dbReference type="Pfam" id="PF11796"/>
    </source>
</evidence>
<dbReference type="EMBL" id="JAAXPG010000023">
    <property type="protein sequence ID" value="NKZ00375.1"/>
    <property type="molecule type" value="Genomic_DNA"/>
</dbReference>
<dbReference type="Pfam" id="PF09664">
    <property type="entry name" value="DUF2399"/>
    <property type="match status" value="1"/>
</dbReference>
<organism evidence="3 4">
    <name type="scientific">Nocardiopsis alborubida</name>
    <dbReference type="NCBI Taxonomy" id="146802"/>
    <lineage>
        <taxon>Bacteria</taxon>
        <taxon>Bacillati</taxon>
        <taxon>Actinomycetota</taxon>
        <taxon>Actinomycetes</taxon>
        <taxon>Streptosporangiales</taxon>
        <taxon>Nocardiopsidaceae</taxon>
        <taxon>Nocardiopsis</taxon>
    </lineage>
</organism>
<comment type="caution">
    <text evidence="3">The sequence shown here is derived from an EMBL/GenBank/DDBJ whole genome shotgun (WGS) entry which is preliminary data.</text>
</comment>
<evidence type="ECO:0000313" key="3">
    <source>
        <dbReference type="EMBL" id="NKZ00375.1"/>
    </source>
</evidence>
<dbReference type="InterPro" id="IPR013495">
    <property type="entry name" value="CHP02679"/>
</dbReference>
<dbReference type="Pfam" id="PF11796">
    <property type="entry name" value="DUF3323"/>
    <property type="match status" value="1"/>
</dbReference>
<keyword evidence="4" id="KW-1185">Reference proteome</keyword>
<dbReference type="AlphaFoldDB" id="A0A7X6RRY6"/>
<dbReference type="InterPro" id="IPR024466">
    <property type="entry name" value="CHP02679_N"/>
</dbReference>
<dbReference type="InterPro" id="IPR024465">
    <property type="entry name" value="DUF2399"/>
</dbReference>
<evidence type="ECO:0000259" key="1">
    <source>
        <dbReference type="Pfam" id="PF09664"/>
    </source>
</evidence>